<feature type="compositionally biased region" description="Low complexity" evidence="1">
    <location>
        <begin position="265"/>
        <end position="276"/>
    </location>
</feature>
<feature type="region of interest" description="Disordered" evidence="1">
    <location>
        <begin position="566"/>
        <end position="680"/>
    </location>
</feature>
<evidence type="ECO:0000256" key="1">
    <source>
        <dbReference type="SAM" id="MobiDB-lite"/>
    </source>
</evidence>
<feature type="compositionally biased region" description="Polar residues" evidence="1">
    <location>
        <begin position="399"/>
        <end position="411"/>
    </location>
</feature>
<feature type="compositionally biased region" description="Polar residues" evidence="1">
    <location>
        <begin position="125"/>
        <end position="146"/>
    </location>
</feature>
<feature type="compositionally biased region" description="Low complexity" evidence="1">
    <location>
        <begin position="569"/>
        <end position="580"/>
    </location>
</feature>
<dbReference type="EMBL" id="CAICTM010000957">
    <property type="protein sequence ID" value="CAB9518727.1"/>
    <property type="molecule type" value="Genomic_DNA"/>
</dbReference>
<keyword evidence="3" id="KW-1185">Reference proteome</keyword>
<feature type="compositionally biased region" description="Basic residues" evidence="1">
    <location>
        <begin position="661"/>
        <end position="671"/>
    </location>
</feature>
<accession>A0A9N8HN43</accession>
<name>A0A9N8HN43_9STRA</name>
<sequence>MAPPGTSKSKSPRYKSSTTGTRRRRPRTSSDSVLSSDDDVVEILDFPYGNRSLRENTQRKTRHRNNRQKGVETNSSAASDGVAAIPAARRQRNNNQNHNDDSSSESSVSLPSRRRRRRQHLNRGATKTTGLSLNGSAVSRGLSRSRTMPHPPLNNNFALTAPGTQDEPVELEDEVPVVTTRGKHLTTPQRTAAATKDDPIPLLESSDSEMEAMIQEAIIASMKDRQSFRKSTGTSVSTRTRSTGRQTNNSKRRKTMEPELHLPRSRTSPKPSKTTSNLDKKPAAKLPSKPDIGKPTAQKKEGNDSSTKPAILNTVNRTNPKTDGTKQANPPGGNNPPVHNASNGRARAAKPGETNDVSSHRAAMPIRDKVDSESAVAVDQLEKRVTRSHRTSGLKEDNTSSSQKFTNGASNKKSDIKIEERTVDDHSIGDKTNTSSVMKLEAKTTIKQDPEGCMSPKKRKHKKFPMKSKDLGGCVQVERGIGSFPARIVLDEHANELSLNAGFVFVQWSDSQEREEVSRRSIRYDLAVDSDASASTTGTRRSTRRRTQPKTLQGFAKLEEVCEVNAQKSGSSPSVGRPVGARLKSENDEANKKQAQSKRNPQQPRSSAQPVAKPMARKRDESGNRIDSASCNGNQNPAENHSSKARRAKKPHVNDPDAVRPRPRPKPKVSRYMKAPTKPKYVRPARPEIGSMVWLVQDAMFRNPCVRAEELYERRRAQVVGESVFAFTSPHERSLQLQCLDTGDFWYARESDVITPVLWDDQDQLEQSSDNQS</sequence>
<feature type="compositionally biased region" description="Basic and acidic residues" evidence="1">
    <location>
        <begin position="412"/>
        <end position="429"/>
    </location>
</feature>
<feature type="compositionally biased region" description="Polar residues" evidence="1">
    <location>
        <begin position="593"/>
        <end position="609"/>
    </location>
</feature>
<dbReference type="Proteomes" id="UP001153069">
    <property type="component" value="Unassembled WGS sequence"/>
</dbReference>
<proteinExistence type="predicted"/>
<evidence type="ECO:0000313" key="3">
    <source>
        <dbReference type="Proteomes" id="UP001153069"/>
    </source>
</evidence>
<feature type="compositionally biased region" description="Polar residues" evidence="1">
    <location>
        <begin position="304"/>
        <end position="328"/>
    </location>
</feature>
<feature type="compositionally biased region" description="Basic and acidic residues" evidence="1">
    <location>
        <begin position="583"/>
        <end position="592"/>
    </location>
</feature>
<feature type="region of interest" description="Disordered" evidence="1">
    <location>
        <begin position="530"/>
        <end position="554"/>
    </location>
</feature>
<reference evidence="2" key="1">
    <citation type="submission" date="2020-06" db="EMBL/GenBank/DDBJ databases">
        <authorList>
            <consortium name="Plant Systems Biology data submission"/>
        </authorList>
    </citation>
    <scope>NUCLEOTIDE SEQUENCE</scope>
    <source>
        <strain evidence="2">D6</strain>
    </source>
</reference>
<feature type="compositionally biased region" description="Basic residues" evidence="1">
    <location>
        <begin position="112"/>
        <end position="121"/>
    </location>
</feature>
<evidence type="ECO:0000313" key="2">
    <source>
        <dbReference type="EMBL" id="CAB9518727.1"/>
    </source>
</evidence>
<feature type="region of interest" description="Disordered" evidence="1">
    <location>
        <begin position="1"/>
        <end position="203"/>
    </location>
</feature>
<dbReference type="AlphaFoldDB" id="A0A9N8HN43"/>
<protein>
    <submittedName>
        <fullName evidence="2">Uncharacterized protein</fullName>
    </submittedName>
</protein>
<feature type="compositionally biased region" description="Low complexity" evidence="1">
    <location>
        <begin position="229"/>
        <end position="247"/>
    </location>
</feature>
<comment type="caution">
    <text evidence="2">The sequence shown here is derived from an EMBL/GenBank/DDBJ whole genome shotgun (WGS) entry which is preliminary data.</text>
</comment>
<gene>
    <name evidence="2" type="ORF">SEMRO_959_G224720.1</name>
</gene>
<feature type="compositionally biased region" description="Low complexity" evidence="1">
    <location>
        <begin position="530"/>
        <end position="540"/>
    </location>
</feature>
<organism evidence="2 3">
    <name type="scientific">Seminavis robusta</name>
    <dbReference type="NCBI Taxonomy" id="568900"/>
    <lineage>
        <taxon>Eukaryota</taxon>
        <taxon>Sar</taxon>
        <taxon>Stramenopiles</taxon>
        <taxon>Ochrophyta</taxon>
        <taxon>Bacillariophyta</taxon>
        <taxon>Bacillariophyceae</taxon>
        <taxon>Bacillariophycidae</taxon>
        <taxon>Naviculales</taxon>
        <taxon>Naviculaceae</taxon>
        <taxon>Seminavis</taxon>
    </lineage>
</organism>
<feature type="region of interest" description="Disordered" evidence="1">
    <location>
        <begin position="222"/>
        <end position="432"/>
    </location>
</feature>
<feature type="compositionally biased region" description="Polar residues" evidence="1">
    <location>
        <begin position="625"/>
        <end position="640"/>
    </location>
</feature>